<evidence type="ECO:0000259" key="15">
    <source>
        <dbReference type="PROSITE" id="PS51194"/>
    </source>
</evidence>
<dbReference type="PROSITE" id="PS51192">
    <property type="entry name" value="HELICASE_ATP_BIND_1"/>
    <property type="match status" value="1"/>
</dbReference>
<dbReference type="GO" id="GO:0000716">
    <property type="term" value="P:transcription-coupled nucleotide-excision repair, DNA damage recognition"/>
    <property type="evidence" value="ECO:0007669"/>
    <property type="project" value="UniProtKB-UniRule"/>
</dbReference>
<dbReference type="PANTHER" id="PTHR47964">
    <property type="entry name" value="ATP-DEPENDENT DNA HELICASE HOMOLOG RECG, CHLOROPLASTIC"/>
    <property type="match status" value="1"/>
</dbReference>
<dbReference type="CDD" id="cd17991">
    <property type="entry name" value="DEXHc_TRCF"/>
    <property type="match status" value="1"/>
</dbReference>
<accession>A0A7C3ZC87</accession>
<dbReference type="InterPro" id="IPR005118">
    <property type="entry name" value="TRCF_C"/>
</dbReference>
<dbReference type="InterPro" id="IPR047112">
    <property type="entry name" value="RecG/Mfd"/>
</dbReference>
<evidence type="ECO:0000256" key="1">
    <source>
        <dbReference type="ARBA" id="ARBA00004496"/>
    </source>
</evidence>
<dbReference type="InterPro" id="IPR041471">
    <property type="entry name" value="UvrB_inter"/>
</dbReference>
<evidence type="ECO:0000256" key="8">
    <source>
        <dbReference type="ARBA" id="ARBA00023125"/>
    </source>
</evidence>
<comment type="similarity">
    <text evidence="11 13">In the C-terminal section; belongs to the helicase family. RecG subfamily.</text>
</comment>
<dbReference type="InterPro" id="IPR027417">
    <property type="entry name" value="P-loop_NTPase"/>
</dbReference>
<dbReference type="SMART" id="SM00487">
    <property type="entry name" value="DEXDc"/>
    <property type="match status" value="1"/>
</dbReference>
<proteinExistence type="inferred from homology"/>
<keyword evidence="2 13" id="KW-0963">Cytoplasm</keyword>
<organism evidence="16">
    <name type="scientific">Desulfobacca acetoxidans</name>
    <dbReference type="NCBI Taxonomy" id="60893"/>
    <lineage>
        <taxon>Bacteria</taxon>
        <taxon>Pseudomonadati</taxon>
        <taxon>Thermodesulfobacteriota</taxon>
        <taxon>Desulfobaccia</taxon>
        <taxon>Desulfobaccales</taxon>
        <taxon>Desulfobaccaceae</taxon>
        <taxon>Desulfobacca</taxon>
    </lineage>
</organism>
<evidence type="ECO:0000256" key="5">
    <source>
        <dbReference type="ARBA" id="ARBA00022801"/>
    </source>
</evidence>
<dbReference type="InterPro" id="IPR014001">
    <property type="entry name" value="Helicase_ATP-bd"/>
</dbReference>
<comment type="similarity">
    <text evidence="10 13">In the N-terminal section; belongs to the UvrB family.</text>
</comment>
<dbReference type="InterPro" id="IPR036101">
    <property type="entry name" value="CarD-like/TRCF_RID_sf"/>
</dbReference>
<dbReference type="SMART" id="SM00982">
    <property type="entry name" value="TRCF"/>
    <property type="match status" value="1"/>
</dbReference>
<dbReference type="SUPFAM" id="SSF141259">
    <property type="entry name" value="CarD-like"/>
    <property type="match status" value="1"/>
</dbReference>
<dbReference type="Gene3D" id="2.40.10.170">
    <property type="match status" value="1"/>
</dbReference>
<dbReference type="PROSITE" id="PS51194">
    <property type="entry name" value="HELICASE_CTER"/>
    <property type="match status" value="1"/>
</dbReference>
<dbReference type="Pfam" id="PF17757">
    <property type="entry name" value="UvrB_inter"/>
    <property type="match status" value="1"/>
</dbReference>
<evidence type="ECO:0000256" key="6">
    <source>
        <dbReference type="ARBA" id="ARBA00022806"/>
    </source>
</evidence>
<comment type="subcellular location">
    <subcellularLocation>
        <location evidence="1 13">Cytoplasm</location>
    </subcellularLocation>
</comment>
<keyword evidence="6" id="KW-0347">Helicase</keyword>
<dbReference type="AlphaFoldDB" id="A0A7C3ZC87"/>
<protein>
    <recommendedName>
        <fullName evidence="12 13">Transcription-repair-coupling factor</fullName>
        <shortName evidence="13">TRCF</shortName>
        <ecNumber evidence="13">3.6.4.-</ecNumber>
    </recommendedName>
</protein>
<keyword evidence="3 13" id="KW-0547">Nucleotide-binding</keyword>
<dbReference type="GO" id="GO:0016787">
    <property type="term" value="F:hydrolase activity"/>
    <property type="evidence" value="ECO:0007669"/>
    <property type="project" value="UniProtKB-KW"/>
</dbReference>
<dbReference type="SMART" id="SM01058">
    <property type="entry name" value="CarD_TRCF"/>
    <property type="match status" value="1"/>
</dbReference>
<dbReference type="Gene3D" id="3.30.2060.10">
    <property type="entry name" value="Penicillin-binding protein 1b domain"/>
    <property type="match status" value="1"/>
</dbReference>
<dbReference type="EC" id="3.6.4.-" evidence="13"/>
<dbReference type="InterPro" id="IPR004576">
    <property type="entry name" value="Mfd"/>
</dbReference>
<dbReference type="GO" id="GO:0005737">
    <property type="term" value="C:cytoplasm"/>
    <property type="evidence" value="ECO:0007669"/>
    <property type="project" value="UniProtKB-SubCell"/>
</dbReference>
<dbReference type="HAMAP" id="MF_00969">
    <property type="entry name" value="TRCF"/>
    <property type="match status" value="1"/>
</dbReference>
<dbReference type="GO" id="GO:0006355">
    <property type="term" value="P:regulation of DNA-templated transcription"/>
    <property type="evidence" value="ECO:0007669"/>
    <property type="project" value="UniProtKB-UniRule"/>
</dbReference>
<sequence length="1148" mass="129215">MDQVSPLGVRWQEVAAALARGDREVHLFGLTPAAAAYLLSRLGRTLGRPLLVITPDGDAAEVFLKDLAFFGSAVPDPRGPWSLLRGFPAHEILTFRPLGLDAEVSAERVGAAYLALTAQEPLFLVASAAALREKLPPQSRLQDAWMYLVVGEDLPRQEFLQKLQTGGYERRPLVEERGEFSVRGGIIDLFPPLYDRPVRLEFWGDTLESLRFFDPASQRSQESLEDLVLLPASEIILDAAARERALAGKSKRRDPRFWQHVQEGLHFSGIERHLAEFYPETQTLWDYLPPETLVVQWDPLNVAQTVDRLTADAAGEPAGWLDEVPWGDRLAGFATMSCHVLPLGEPEGPGRFFIQTGKNEGLARELAEAGGEDGRIIPALAQRLKDWQDHGYHVVLVSMNRHRAGRLAQLLAGEGLPCEVNLQPDWEAPRLVEITTGEVSGGLRLPAAGLIVLTEDEALGYRPEGRRRRETRPPQYLTSLEDLQEGDYVVHVDHGIGIYRGLGKLEAGAGVNDFLELEYQNHDRLFIPVDRLHLVQKYLGVEGVAPRMDKLGGKTWERVKGRVKKAVEKIARELVDLYAARRVLPGHAFSDPDPVFREFEATFPYEETQDQQQAIQDVLEDMRADKPMDRLICGDVGYGKTEVAIRAAFKAAMDGCQVAMLVPTTVLAEQHYDTFVKRLAPYPLEVRVLSRFKSPAEQKRIVSELAQGKVDIVIGTHRLLSRDLVFRNLGLLIIDEEQRFGVKQKEKLKEWRRTVDVITLTATPIPRTLQLSLAGLRELSVINTPPENRRAIRTYLCRPEKAVVQAAIRRELARRGQVFFVHNRVRNLNTWARYVQEMVPEARVAMAHGQMPERELEKVMIRFWRGEVDVLVCTAIIEAGLDIPAANTIIINRAHTMGLAQLYQLRGRVGRSQAQAYAYLLVPEEAALPSEAQKRLKALMEFTELGSGFKIALHDLQIRGAGNLLGQAQSGHLADVGYELYLQLLEQAIREFKGETPELAPEPEVRLPVEAYLPEDYVPDIQQRLALYRRLSGRLSPEMIDELEEELVDRFGPLPAEGQELLRVVRTKERLRLLGIKRLELQNGYAVFQFAAPERLDLERLLALLKKQPDRFRLTPDQTLKLRLPKAASPWAGLENCLKEAETFVKGE</sequence>
<dbReference type="SMART" id="SM00490">
    <property type="entry name" value="HELICc"/>
    <property type="match status" value="1"/>
</dbReference>
<dbReference type="SUPFAM" id="SSF143517">
    <property type="entry name" value="TRCF domain-like"/>
    <property type="match status" value="1"/>
</dbReference>
<dbReference type="PANTHER" id="PTHR47964:SF1">
    <property type="entry name" value="ATP-DEPENDENT DNA HELICASE HOMOLOG RECG, CHLOROPLASTIC"/>
    <property type="match status" value="1"/>
</dbReference>
<dbReference type="Pfam" id="PF02559">
    <property type="entry name" value="CarD_TRCF_RID"/>
    <property type="match status" value="1"/>
</dbReference>
<dbReference type="InterPro" id="IPR003711">
    <property type="entry name" value="CarD-like/TRCF_RID"/>
</dbReference>
<dbReference type="InterPro" id="IPR001650">
    <property type="entry name" value="Helicase_C-like"/>
</dbReference>
<dbReference type="Gene3D" id="3.90.1150.50">
    <property type="entry name" value="Transcription-repair-coupling factor, D7 domain"/>
    <property type="match status" value="1"/>
</dbReference>
<evidence type="ECO:0000256" key="7">
    <source>
        <dbReference type="ARBA" id="ARBA00022840"/>
    </source>
</evidence>
<dbReference type="Gene3D" id="3.40.50.11180">
    <property type="match status" value="1"/>
</dbReference>
<dbReference type="Pfam" id="PF00271">
    <property type="entry name" value="Helicase_C"/>
    <property type="match status" value="1"/>
</dbReference>
<keyword evidence="5 13" id="KW-0378">Hydrolase</keyword>
<keyword evidence="4 13" id="KW-0227">DNA damage</keyword>
<gene>
    <name evidence="13 16" type="primary">mfd</name>
    <name evidence="16" type="ORF">ENW96_08390</name>
</gene>
<dbReference type="Pfam" id="PF03461">
    <property type="entry name" value="TRCF"/>
    <property type="match status" value="1"/>
</dbReference>
<evidence type="ECO:0000256" key="11">
    <source>
        <dbReference type="ARBA" id="ARBA00061399"/>
    </source>
</evidence>
<dbReference type="EMBL" id="DTMF01000207">
    <property type="protein sequence ID" value="HGF34391.1"/>
    <property type="molecule type" value="Genomic_DNA"/>
</dbReference>
<dbReference type="InterPro" id="IPR037235">
    <property type="entry name" value="TRCF-like_C_D7"/>
</dbReference>
<evidence type="ECO:0000256" key="3">
    <source>
        <dbReference type="ARBA" id="ARBA00022741"/>
    </source>
</evidence>
<dbReference type="Gene3D" id="3.40.50.300">
    <property type="entry name" value="P-loop containing nucleotide triphosphate hydrolases"/>
    <property type="match status" value="2"/>
</dbReference>
<keyword evidence="8 13" id="KW-0238">DNA-binding</keyword>
<evidence type="ECO:0000256" key="10">
    <source>
        <dbReference type="ARBA" id="ARBA00061104"/>
    </source>
</evidence>
<keyword evidence="7 13" id="KW-0067">ATP-binding</keyword>
<dbReference type="Pfam" id="PF00270">
    <property type="entry name" value="DEAD"/>
    <property type="match status" value="1"/>
</dbReference>
<dbReference type="GO" id="GO:0005524">
    <property type="term" value="F:ATP binding"/>
    <property type="evidence" value="ECO:0007669"/>
    <property type="project" value="UniProtKB-UniRule"/>
</dbReference>
<dbReference type="GO" id="GO:0003684">
    <property type="term" value="F:damaged DNA binding"/>
    <property type="evidence" value="ECO:0007669"/>
    <property type="project" value="InterPro"/>
</dbReference>
<evidence type="ECO:0000256" key="4">
    <source>
        <dbReference type="ARBA" id="ARBA00022763"/>
    </source>
</evidence>
<evidence type="ECO:0000256" key="12">
    <source>
        <dbReference type="ARBA" id="ARBA00070128"/>
    </source>
</evidence>
<evidence type="ECO:0000313" key="16">
    <source>
        <dbReference type="EMBL" id="HGF34391.1"/>
    </source>
</evidence>
<dbReference type="NCBIfam" id="TIGR00580">
    <property type="entry name" value="mfd"/>
    <property type="match status" value="1"/>
</dbReference>
<comment type="caution">
    <text evidence="16">The sequence shown here is derived from an EMBL/GenBank/DDBJ whole genome shotgun (WGS) entry which is preliminary data.</text>
</comment>
<feature type="domain" description="Helicase ATP-binding" evidence="14">
    <location>
        <begin position="621"/>
        <end position="782"/>
    </location>
</feature>
<dbReference type="InterPro" id="IPR011545">
    <property type="entry name" value="DEAD/DEAH_box_helicase_dom"/>
</dbReference>
<keyword evidence="9 13" id="KW-0234">DNA repair</keyword>
<name>A0A7C3ZC87_9BACT</name>
<feature type="domain" description="Helicase C-terminal" evidence="15">
    <location>
        <begin position="791"/>
        <end position="957"/>
    </location>
</feature>
<evidence type="ECO:0000256" key="13">
    <source>
        <dbReference type="HAMAP-Rule" id="MF_00969"/>
    </source>
</evidence>
<comment type="function">
    <text evidence="13">Couples transcription and DNA repair by recognizing RNA polymerase (RNAP) stalled at DNA lesions. Mediates ATP-dependent release of RNAP and its truncated transcript from the DNA, and recruitment of nucleotide excision repair machinery to the damaged site.</text>
</comment>
<evidence type="ECO:0000256" key="9">
    <source>
        <dbReference type="ARBA" id="ARBA00023204"/>
    </source>
</evidence>
<evidence type="ECO:0000259" key="14">
    <source>
        <dbReference type="PROSITE" id="PS51192"/>
    </source>
</evidence>
<dbReference type="FunFam" id="3.40.50.300:FF:000546">
    <property type="entry name" value="Transcription-repair-coupling factor"/>
    <property type="match status" value="1"/>
</dbReference>
<dbReference type="GO" id="GO:0003678">
    <property type="term" value="F:DNA helicase activity"/>
    <property type="evidence" value="ECO:0007669"/>
    <property type="project" value="TreeGrafter"/>
</dbReference>
<evidence type="ECO:0000256" key="2">
    <source>
        <dbReference type="ARBA" id="ARBA00022490"/>
    </source>
</evidence>
<reference evidence="16" key="1">
    <citation type="journal article" date="2020" name="mSystems">
        <title>Genome- and Community-Level Interaction Insights into Carbon Utilization and Element Cycling Functions of Hydrothermarchaeota in Hydrothermal Sediment.</title>
        <authorList>
            <person name="Zhou Z."/>
            <person name="Liu Y."/>
            <person name="Xu W."/>
            <person name="Pan J."/>
            <person name="Luo Z.H."/>
            <person name="Li M."/>
        </authorList>
    </citation>
    <scope>NUCLEOTIDE SEQUENCE [LARGE SCALE GENOMIC DNA]</scope>
    <source>
        <strain evidence="16">SpSt-897</strain>
    </source>
</reference>
<dbReference type="SUPFAM" id="SSF52540">
    <property type="entry name" value="P-loop containing nucleoside triphosphate hydrolases"/>
    <property type="match status" value="4"/>
</dbReference>